<evidence type="ECO:0000256" key="5">
    <source>
        <dbReference type="PROSITE-ProRule" id="PRU01091"/>
    </source>
</evidence>
<dbReference type="InterPro" id="IPR001867">
    <property type="entry name" value="OmpR/PhoB-type_DNA-bd"/>
</dbReference>
<feature type="domain" description="Response regulatory" evidence="6">
    <location>
        <begin position="4"/>
        <end position="118"/>
    </location>
</feature>
<dbReference type="GO" id="GO:0006355">
    <property type="term" value="P:regulation of DNA-templated transcription"/>
    <property type="evidence" value="ECO:0007669"/>
    <property type="project" value="InterPro"/>
</dbReference>
<dbReference type="GO" id="GO:0005829">
    <property type="term" value="C:cytosol"/>
    <property type="evidence" value="ECO:0007669"/>
    <property type="project" value="TreeGrafter"/>
</dbReference>
<evidence type="ECO:0000313" key="8">
    <source>
        <dbReference type="EMBL" id="ADQ80888.1"/>
    </source>
</evidence>
<gene>
    <name evidence="8" type="ordered locus">Palpr_2758</name>
</gene>
<organism evidence="8 9">
    <name type="scientific">Paludibacter propionicigenes (strain DSM 17365 / JCM 13257 / WB4)</name>
    <dbReference type="NCBI Taxonomy" id="694427"/>
    <lineage>
        <taxon>Bacteria</taxon>
        <taxon>Pseudomonadati</taxon>
        <taxon>Bacteroidota</taxon>
        <taxon>Bacteroidia</taxon>
        <taxon>Bacteroidales</taxon>
        <taxon>Paludibacteraceae</taxon>
        <taxon>Paludibacter</taxon>
    </lineage>
</organism>
<evidence type="ECO:0000259" key="6">
    <source>
        <dbReference type="PROSITE" id="PS50110"/>
    </source>
</evidence>
<dbReference type="GO" id="GO:0000156">
    <property type="term" value="F:phosphorelay response regulator activity"/>
    <property type="evidence" value="ECO:0007669"/>
    <property type="project" value="TreeGrafter"/>
</dbReference>
<evidence type="ECO:0000256" key="3">
    <source>
        <dbReference type="ARBA" id="ARBA00023125"/>
    </source>
</evidence>
<sequence length="227" mass="25843">MKTKVLLVEDDANLAFMLTDGLEAEGFEVQHVDEGEKVLQTMTRFCPCIILLDVNLKGVMNGFETGAKIRQTAQLPIIFITSRTQAEDLQTGFQLGNVDYLKKPFGMRELVLRINELLQRNERKTICDEVSRIGNYLFSASEQSLQLETEKIHLPKNECAVLNMLFKNRGRVLSKKEILETVWNEPDLKSKEPSLNNILFSLRSKLSNDSAISIETIPKVGWKLTIR</sequence>
<dbReference type="CDD" id="cd00383">
    <property type="entry name" value="trans_reg_C"/>
    <property type="match status" value="1"/>
</dbReference>
<dbReference type="Pfam" id="PF00486">
    <property type="entry name" value="Trans_reg_C"/>
    <property type="match status" value="1"/>
</dbReference>
<evidence type="ECO:0000259" key="7">
    <source>
        <dbReference type="PROSITE" id="PS51755"/>
    </source>
</evidence>
<dbReference type="SUPFAM" id="SSF52172">
    <property type="entry name" value="CheY-like"/>
    <property type="match status" value="1"/>
</dbReference>
<protein>
    <submittedName>
        <fullName evidence="8">Two component transcriptional regulator, winged helix family</fullName>
    </submittedName>
</protein>
<feature type="modified residue" description="4-aspartylphosphate" evidence="4">
    <location>
        <position position="53"/>
    </location>
</feature>
<dbReference type="InterPro" id="IPR039420">
    <property type="entry name" value="WalR-like"/>
</dbReference>
<dbReference type="InterPro" id="IPR036388">
    <property type="entry name" value="WH-like_DNA-bd_sf"/>
</dbReference>
<dbReference type="InterPro" id="IPR001789">
    <property type="entry name" value="Sig_transdc_resp-reg_receiver"/>
</dbReference>
<evidence type="ECO:0000256" key="2">
    <source>
        <dbReference type="ARBA" id="ARBA00023012"/>
    </source>
</evidence>
<feature type="domain" description="OmpR/PhoB-type" evidence="7">
    <location>
        <begin position="128"/>
        <end position="226"/>
    </location>
</feature>
<reference key="1">
    <citation type="submission" date="2010-11" db="EMBL/GenBank/DDBJ databases">
        <title>The complete genome of Paludibacter propionicigenes DSM 17365.</title>
        <authorList>
            <consortium name="US DOE Joint Genome Institute (JGI-PGF)"/>
            <person name="Lucas S."/>
            <person name="Copeland A."/>
            <person name="Lapidus A."/>
            <person name="Bruce D."/>
            <person name="Goodwin L."/>
            <person name="Pitluck S."/>
            <person name="Kyrpides N."/>
            <person name="Mavromatis K."/>
            <person name="Ivanova N."/>
            <person name="Munk A.C."/>
            <person name="Brettin T."/>
            <person name="Detter J.C."/>
            <person name="Han C."/>
            <person name="Tapia R."/>
            <person name="Land M."/>
            <person name="Hauser L."/>
            <person name="Markowitz V."/>
            <person name="Cheng J.-F."/>
            <person name="Hugenholtz P."/>
            <person name="Woyke T."/>
            <person name="Wu D."/>
            <person name="Gronow S."/>
            <person name="Wellnitz S."/>
            <person name="Brambilla E."/>
            <person name="Klenk H.-P."/>
            <person name="Eisen J.A."/>
        </authorList>
    </citation>
    <scope>NUCLEOTIDE SEQUENCE</scope>
    <source>
        <strain>WB4</strain>
    </source>
</reference>
<dbReference type="SMART" id="SM00862">
    <property type="entry name" value="Trans_reg_C"/>
    <property type="match status" value="1"/>
</dbReference>
<accession>E4T844</accession>
<keyword evidence="9" id="KW-1185">Reference proteome</keyword>
<reference evidence="8 9" key="2">
    <citation type="journal article" date="2011" name="Stand. Genomic Sci.">
        <title>Complete genome sequence of Paludibacter propionicigenes type strain (WB4).</title>
        <authorList>
            <person name="Gronow S."/>
            <person name="Munk C."/>
            <person name="Lapidus A."/>
            <person name="Nolan M."/>
            <person name="Lucas S."/>
            <person name="Hammon N."/>
            <person name="Deshpande S."/>
            <person name="Cheng J.F."/>
            <person name="Tapia R."/>
            <person name="Han C."/>
            <person name="Goodwin L."/>
            <person name="Pitluck S."/>
            <person name="Liolios K."/>
            <person name="Ivanova N."/>
            <person name="Mavromatis K."/>
            <person name="Mikhailova N."/>
            <person name="Pati A."/>
            <person name="Chen A."/>
            <person name="Palaniappan K."/>
            <person name="Land M."/>
            <person name="Hauser L."/>
            <person name="Chang Y.J."/>
            <person name="Jeffries C.D."/>
            <person name="Brambilla E."/>
            <person name="Rohde M."/>
            <person name="Goker M."/>
            <person name="Detter J.C."/>
            <person name="Woyke T."/>
            <person name="Bristow J."/>
            <person name="Eisen J.A."/>
            <person name="Markowitz V."/>
            <person name="Hugenholtz P."/>
            <person name="Kyrpides N.C."/>
            <person name="Klenk H.P."/>
        </authorList>
    </citation>
    <scope>NUCLEOTIDE SEQUENCE [LARGE SCALE GENOMIC DNA]</scope>
    <source>
        <strain evidence="9">DSM 17365 / JCM 13257 / WB4</strain>
    </source>
</reference>
<dbReference type="GO" id="GO:0032993">
    <property type="term" value="C:protein-DNA complex"/>
    <property type="evidence" value="ECO:0007669"/>
    <property type="project" value="TreeGrafter"/>
</dbReference>
<name>E4T844_PALPW</name>
<dbReference type="Pfam" id="PF00072">
    <property type="entry name" value="Response_reg"/>
    <property type="match status" value="1"/>
</dbReference>
<evidence type="ECO:0000256" key="4">
    <source>
        <dbReference type="PROSITE-ProRule" id="PRU00169"/>
    </source>
</evidence>
<proteinExistence type="predicted"/>
<dbReference type="PROSITE" id="PS50110">
    <property type="entry name" value="RESPONSE_REGULATORY"/>
    <property type="match status" value="1"/>
</dbReference>
<dbReference type="eggNOG" id="COG0745">
    <property type="taxonomic scope" value="Bacteria"/>
</dbReference>
<dbReference type="AlphaFoldDB" id="E4T844"/>
<keyword evidence="1 4" id="KW-0597">Phosphoprotein</keyword>
<keyword evidence="3 5" id="KW-0238">DNA-binding</keyword>
<dbReference type="HOGENOM" id="CLU_000445_30_3_10"/>
<evidence type="ECO:0000313" key="9">
    <source>
        <dbReference type="Proteomes" id="UP000008718"/>
    </source>
</evidence>
<dbReference type="SMART" id="SM00448">
    <property type="entry name" value="REC"/>
    <property type="match status" value="1"/>
</dbReference>
<dbReference type="Gene3D" id="3.40.50.2300">
    <property type="match status" value="1"/>
</dbReference>
<dbReference type="InterPro" id="IPR011006">
    <property type="entry name" value="CheY-like_superfamily"/>
</dbReference>
<dbReference type="PANTHER" id="PTHR48111:SF40">
    <property type="entry name" value="PHOSPHATE REGULON TRANSCRIPTIONAL REGULATORY PROTEIN PHOB"/>
    <property type="match status" value="1"/>
</dbReference>
<dbReference type="PANTHER" id="PTHR48111">
    <property type="entry name" value="REGULATOR OF RPOS"/>
    <property type="match status" value="1"/>
</dbReference>
<dbReference type="GO" id="GO:0000976">
    <property type="term" value="F:transcription cis-regulatory region binding"/>
    <property type="evidence" value="ECO:0007669"/>
    <property type="project" value="TreeGrafter"/>
</dbReference>
<dbReference type="PROSITE" id="PS51755">
    <property type="entry name" value="OMPR_PHOB"/>
    <property type="match status" value="1"/>
</dbReference>
<evidence type="ECO:0000256" key="1">
    <source>
        <dbReference type="ARBA" id="ARBA00022553"/>
    </source>
</evidence>
<dbReference type="InterPro" id="IPR016032">
    <property type="entry name" value="Sig_transdc_resp-reg_C-effctor"/>
</dbReference>
<dbReference type="Proteomes" id="UP000008718">
    <property type="component" value="Chromosome"/>
</dbReference>
<dbReference type="STRING" id="694427.Palpr_2758"/>
<keyword evidence="2" id="KW-0902">Two-component regulatory system</keyword>
<feature type="DNA-binding region" description="OmpR/PhoB-type" evidence="5">
    <location>
        <begin position="128"/>
        <end position="226"/>
    </location>
</feature>
<dbReference type="EMBL" id="CP002345">
    <property type="protein sequence ID" value="ADQ80888.1"/>
    <property type="molecule type" value="Genomic_DNA"/>
</dbReference>
<dbReference type="OrthoDB" id="1646880at2"/>
<dbReference type="RefSeq" id="WP_013446257.1">
    <property type="nucleotide sequence ID" value="NC_014734.1"/>
</dbReference>
<dbReference type="Gene3D" id="1.10.10.10">
    <property type="entry name" value="Winged helix-like DNA-binding domain superfamily/Winged helix DNA-binding domain"/>
    <property type="match status" value="1"/>
</dbReference>
<dbReference type="SUPFAM" id="SSF46894">
    <property type="entry name" value="C-terminal effector domain of the bipartite response regulators"/>
    <property type="match status" value="1"/>
</dbReference>
<dbReference type="KEGG" id="ppn:Palpr_2758"/>